<feature type="region of interest" description="Disordered" evidence="1">
    <location>
        <begin position="1"/>
        <end position="90"/>
    </location>
</feature>
<evidence type="ECO:0000313" key="2">
    <source>
        <dbReference type="EMBL" id="GIH99433.1"/>
    </source>
</evidence>
<dbReference type="AlphaFoldDB" id="A0A8J3T1N9"/>
<evidence type="ECO:0000256" key="1">
    <source>
        <dbReference type="SAM" id="MobiDB-lite"/>
    </source>
</evidence>
<dbReference type="EMBL" id="BOOK01000008">
    <property type="protein sequence ID" value="GIH99433.1"/>
    <property type="molecule type" value="Genomic_DNA"/>
</dbReference>
<gene>
    <name evidence="2" type="ORF">Pta02_14420</name>
</gene>
<dbReference type="Proteomes" id="UP000634476">
    <property type="component" value="Unassembled WGS sequence"/>
</dbReference>
<comment type="caution">
    <text evidence="2">The sequence shown here is derived from an EMBL/GenBank/DDBJ whole genome shotgun (WGS) entry which is preliminary data.</text>
</comment>
<name>A0A8J3T1N9_9ACTN</name>
<keyword evidence="3" id="KW-1185">Reference proteome</keyword>
<accession>A0A8J3T1N9</accession>
<reference evidence="2" key="1">
    <citation type="submission" date="2021-01" db="EMBL/GenBank/DDBJ databases">
        <title>Whole genome shotgun sequence of Planobispora takensis NBRC 109077.</title>
        <authorList>
            <person name="Komaki H."/>
            <person name="Tamura T."/>
        </authorList>
    </citation>
    <scope>NUCLEOTIDE SEQUENCE</scope>
    <source>
        <strain evidence="2">NBRC 109077</strain>
    </source>
</reference>
<proteinExistence type="predicted"/>
<sequence length="90" mass="9494">MQHLSGFWSHAAVSTTGRTTPAREYPMAGPDLTATASGGGTSPPNGRQECPEDLGGRAGGNRPARDLWGGGEDYRTAPIRYRPPSPQQNS</sequence>
<organism evidence="2 3">
    <name type="scientific">Planobispora takensis</name>
    <dbReference type="NCBI Taxonomy" id="1367882"/>
    <lineage>
        <taxon>Bacteria</taxon>
        <taxon>Bacillati</taxon>
        <taxon>Actinomycetota</taxon>
        <taxon>Actinomycetes</taxon>
        <taxon>Streptosporangiales</taxon>
        <taxon>Streptosporangiaceae</taxon>
        <taxon>Planobispora</taxon>
    </lineage>
</organism>
<evidence type="ECO:0000313" key="3">
    <source>
        <dbReference type="Proteomes" id="UP000634476"/>
    </source>
</evidence>
<protein>
    <submittedName>
        <fullName evidence="2">Uncharacterized protein</fullName>
    </submittedName>
</protein>
<feature type="compositionally biased region" description="Pro residues" evidence="1">
    <location>
        <begin position="81"/>
        <end position="90"/>
    </location>
</feature>